<dbReference type="STRING" id="1178825.SAMN05216261_2997"/>
<keyword evidence="1" id="KW-0812">Transmembrane</keyword>
<keyword evidence="1" id="KW-1133">Transmembrane helix</keyword>
<keyword evidence="1" id="KW-0472">Membrane</keyword>
<dbReference type="CDD" id="cd04179">
    <property type="entry name" value="DPM_DPG-synthase_like"/>
    <property type="match status" value="1"/>
</dbReference>
<evidence type="ECO:0000313" key="4">
    <source>
        <dbReference type="EMBL" id="SHJ16403.1"/>
    </source>
</evidence>
<dbReference type="Gene3D" id="3.90.550.10">
    <property type="entry name" value="Spore Coat Polysaccharide Biosynthesis Protein SpsA, Chain A"/>
    <property type="match status" value="1"/>
</dbReference>
<keyword evidence="4" id="KW-0808">Transferase</keyword>
<dbReference type="InterPro" id="IPR029044">
    <property type="entry name" value="Nucleotide-diphossugar_trans"/>
</dbReference>
<feature type="domain" description="Glycosyltransferase 2-like" evidence="2">
    <location>
        <begin position="6"/>
        <end position="167"/>
    </location>
</feature>
<dbReference type="PANTHER" id="PTHR48090">
    <property type="entry name" value="UNDECAPRENYL-PHOSPHATE 4-DEOXY-4-FORMAMIDO-L-ARABINOSE TRANSFERASE-RELATED"/>
    <property type="match status" value="1"/>
</dbReference>
<dbReference type="GO" id="GO:0016740">
    <property type="term" value="F:transferase activity"/>
    <property type="evidence" value="ECO:0007669"/>
    <property type="project" value="UniProtKB-KW"/>
</dbReference>
<dbReference type="InterPro" id="IPR050256">
    <property type="entry name" value="Glycosyltransferase_2"/>
</dbReference>
<gene>
    <name evidence="4" type="ORF">SAMN05216261_2997</name>
</gene>
<evidence type="ECO:0000313" key="5">
    <source>
        <dbReference type="Proteomes" id="UP000184396"/>
    </source>
</evidence>
<accession>A0A1M6H2G9</accession>
<dbReference type="Pfam" id="PF00535">
    <property type="entry name" value="Glycos_transf_2"/>
    <property type="match status" value="1"/>
</dbReference>
<evidence type="ECO:0000259" key="2">
    <source>
        <dbReference type="Pfam" id="PF00535"/>
    </source>
</evidence>
<dbReference type="eggNOG" id="COG0463">
    <property type="taxonomic scope" value="Bacteria"/>
</dbReference>
<feature type="transmembrane region" description="Helical" evidence="1">
    <location>
        <begin position="262"/>
        <end position="281"/>
    </location>
</feature>
<dbReference type="Proteomes" id="UP000184396">
    <property type="component" value="Unassembled WGS sequence"/>
</dbReference>
<dbReference type="PANTHER" id="PTHR48090:SF7">
    <property type="entry name" value="RFBJ PROTEIN"/>
    <property type="match status" value="1"/>
</dbReference>
<keyword evidence="5" id="KW-1185">Reference proteome</keyword>
<proteinExistence type="predicted"/>
<dbReference type="EMBL" id="FQYK01000011">
    <property type="protein sequence ID" value="SHJ16403.1"/>
    <property type="molecule type" value="Genomic_DNA"/>
</dbReference>
<dbReference type="SUPFAM" id="SSF53448">
    <property type="entry name" value="Nucleotide-diphospho-sugar transferases"/>
    <property type="match status" value="1"/>
</dbReference>
<dbReference type="RefSeq" id="WP_050981792.1">
    <property type="nucleotide sequence ID" value="NZ_ALIH01000017.1"/>
</dbReference>
<evidence type="ECO:0000259" key="3">
    <source>
        <dbReference type="Pfam" id="PF26629"/>
    </source>
</evidence>
<organism evidence="4 5">
    <name type="scientific">Algibacter luteus</name>
    <dbReference type="NCBI Taxonomy" id="1178825"/>
    <lineage>
        <taxon>Bacteria</taxon>
        <taxon>Pseudomonadati</taxon>
        <taxon>Bacteroidota</taxon>
        <taxon>Flavobacteriia</taxon>
        <taxon>Flavobacteriales</taxon>
        <taxon>Flavobacteriaceae</taxon>
        <taxon>Algibacter</taxon>
    </lineage>
</organism>
<dbReference type="InterPro" id="IPR001173">
    <property type="entry name" value="Glyco_trans_2-like"/>
</dbReference>
<dbReference type="AlphaFoldDB" id="A0A1M6H2G9"/>
<evidence type="ECO:0000256" key="1">
    <source>
        <dbReference type="SAM" id="Phobius"/>
    </source>
</evidence>
<name>A0A1M6H2G9_9FLAO</name>
<reference evidence="4 5" key="1">
    <citation type="submission" date="2016-11" db="EMBL/GenBank/DDBJ databases">
        <authorList>
            <person name="Jaros S."/>
            <person name="Januszkiewicz K."/>
            <person name="Wedrychowicz H."/>
        </authorList>
    </citation>
    <scope>NUCLEOTIDE SEQUENCE [LARGE SCALE GENOMIC DNA]</scope>
    <source>
        <strain evidence="4 5">CGMCC 1.12213</strain>
    </source>
</reference>
<feature type="transmembrane region" description="Helical" evidence="1">
    <location>
        <begin position="339"/>
        <end position="368"/>
    </location>
</feature>
<feature type="domain" description="Low-salt glycan biosynthesis hexosyltransferase Agl6 C-terminal transmembrane region" evidence="3">
    <location>
        <begin position="281"/>
        <end position="367"/>
    </location>
</feature>
<sequence length="372" mass="41781">MSLELSIVMPCLNEAETIASCIKKAQTFMQENNIDGEVVIGDNGSTDGSQEIAKNLGAVVVNVEKKGYGNASRGAIEGSKGKYIITADTDDSHDILNLNLFLDNLRSGSDLVMGNRFKGENKKDAMPFLHRYVGNPVLTFIGNLFFRTNLGDFHCGLRGFTREAYEKMKLSTPGMEFASEIIVKASLLNLKITEVPTTVFPAGRNRKAHLRTFSDGWRHLRFLLLYSPKWLFLIPGFLCMLIGIIGAINISFDTNNHNLKWIPLFAGLFLISYQFVVFYALTKIYATNHGLIPRKRSYDNLFVYFTLERGVILGFFLTLIGVAIYYFGFKNNMESTERILKIIVPAIVVVVLGIQTILFSFFFSILGLKEEK</sequence>
<dbReference type="Pfam" id="PF26629">
    <property type="entry name" value="GT2_TM_C"/>
    <property type="match status" value="1"/>
</dbReference>
<dbReference type="InterPro" id="IPR058718">
    <property type="entry name" value="Agl6_TM_C"/>
</dbReference>
<feature type="transmembrane region" description="Helical" evidence="1">
    <location>
        <begin position="301"/>
        <end position="327"/>
    </location>
</feature>
<feature type="transmembrane region" description="Helical" evidence="1">
    <location>
        <begin position="230"/>
        <end position="250"/>
    </location>
</feature>
<protein>
    <submittedName>
        <fullName evidence="4">Glycosyltransferase involved in cell wall bisynthesis</fullName>
    </submittedName>
</protein>